<dbReference type="AlphaFoldDB" id="A0A7W2IMU6"/>
<gene>
    <name evidence="3" type="ORF">H3H39_23015</name>
</gene>
<keyword evidence="1" id="KW-0732">Signal</keyword>
<name>A0A7W2IMU6_9BURK</name>
<dbReference type="RefSeq" id="WP_182156723.1">
    <property type="nucleotide sequence ID" value="NZ_JACEZU010000013.1"/>
</dbReference>
<feature type="chain" id="PRO_5031506452" evidence="1">
    <location>
        <begin position="27"/>
        <end position="213"/>
    </location>
</feature>
<evidence type="ECO:0000259" key="2">
    <source>
        <dbReference type="Pfam" id="PF03886"/>
    </source>
</evidence>
<dbReference type="Proteomes" id="UP000573499">
    <property type="component" value="Unassembled WGS sequence"/>
</dbReference>
<dbReference type="Gene3D" id="3.40.50.10610">
    <property type="entry name" value="ABC-type transport auxiliary lipoprotein component"/>
    <property type="match status" value="1"/>
</dbReference>
<feature type="domain" description="ABC-type transport auxiliary lipoprotein component" evidence="2">
    <location>
        <begin position="28"/>
        <end position="186"/>
    </location>
</feature>
<dbReference type="EMBL" id="JACEZU010000013">
    <property type="protein sequence ID" value="MBA5689926.1"/>
    <property type="molecule type" value="Genomic_DNA"/>
</dbReference>
<sequence>MKRMLRLFRLAAVAGLAACSSTPLHYHTLLAPAGQGAAAAQPAPFLIEVLPVGIPVQLDQPQLVVRQGDSSIALLEGERWAGPLDDEVRAALSANLTQRLATQDIAGLARPGDKPVMRIKLQVRRFDIWPGQRAQLDADWSLGLADEAGHARLTCRGRFDMATPGGYPAQVQGQQRLIAALADRIAADARAWSRSRQAGCSIMPSTAGAISGG</sequence>
<keyword evidence="4" id="KW-1185">Reference proteome</keyword>
<comment type="caution">
    <text evidence="3">The sequence shown here is derived from an EMBL/GenBank/DDBJ whole genome shotgun (WGS) entry which is preliminary data.</text>
</comment>
<evidence type="ECO:0000256" key="1">
    <source>
        <dbReference type="SAM" id="SignalP"/>
    </source>
</evidence>
<evidence type="ECO:0000313" key="4">
    <source>
        <dbReference type="Proteomes" id="UP000573499"/>
    </source>
</evidence>
<dbReference type="Pfam" id="PF03886">
    <property type="entry name" value="ABC_trans_aux"/>
    <property type="match status" value="1"/>
</dbReference>
<accession>A0A7W2IMU6</accession>
<protein>
    <submittedName>
        <fullName evidence="3">Membrane integrity-associated transporter subunit PqiC</fullName>
    </submittedName>
</protein>
<feature type="signal peptide" evidence="1">
    <location>
        <begin position="1"/>
        <end position="26"/>
    </location>
</feature>
<evidence type="ECO:0000313" key="3">
    <source>
        <dbReference type="EMBL" id="MBA5689926.1"/>
    </source>
</evidence>
<organism evidence="3 4">
    <name type="scientific">Rugamonas apoptosis</name>
    <dbReference type="NCBI Taxonomy" id="2758570"/>
    <lineage>
        <taxon>Bacteria</taxon>
        <taxon>Pseudomonadati</taxon>
        <taxon>Pseudomonadota</taxon>
        <taxon>Betaproteobacteria</taxon>
        <taxon>Burkholderiales</taxon>
        <taxon>Oxalobacteraceae</taxon>
        <taxon>Telluria group</taxon>
        <taxon>Rugamonas</taxon>
    </lineage>
</organism>
<proteinExistence type="predicted"/>
<reference evidence="3 4" key="1">
    <citation type="submission" date="2020-07" db="EMBL/GenBank/DDBJ databases">
        <title>Novel species isolated from subtropical streams in China.</title>
        <authorList>
            <person name="Lu H."/>
        </authorList>
    </citation>
    <scope>NUCLEOTIDE SEQUENCE [LARGE SCALE GENOMIC DNA]</scope>
    <source>
        <strain evidence="3 4">LX47W</strain>
    </source>
</reference>
<dbReference type="InterPro" id="IPR005586">
    <property type="entry name" value="ABC_trans_aux"/>
</dbReference>
<dbReference type="SUPFAM" id="SSF159594">
    <property type="entry name" value="XCC0632-like"/>
    <property type="match status" value="1"/>
</dbReference>